<dbReference type="InterPro" id="IPR025411">
    <property type="entry name" value="DUF4136"/>
</dbReference>
<proteinExistence type="predicted"/>
<dbReference type="AlphaFoldDB" id="A0A3N4PNY5"/>
<dbReference type="Pfam" id="PF13590">
    <property type="entry name" value="DUF4136"/>
    <property type="match status" value="1"/>
</dbReference>
<evidence type="ECO:0000313" key="3">
    <source>
        <dbReference type="Proteomes" id="UP000278351"/>
    </source>
</evidence>
<feature type="domain" description="DUF4136" evidence="1">
    <location>
        <begin position="58"/>
        <end position="224"/>
    </location>
</feature>
<gene>
    <name evidence="2" type="ORF">EGT74_20225</name>
</gene>
<dbReference type="Proteomes" id="UP000278351">
    <property type="component" value="Unassembled WGS sequence"/>
</dbReference>
<name>A0A3N4PNY5_9BACT</name>
<reference evidence="2 3" key="1">
    <citation type="submission" date="2018-11" db="EMBL/GenBank/DDBJ databases">
        <title>Chitinophaga lutea sp.nov., isolate from arsenic contaminated soil.</title>
        <authorList>
            <person name="Zong Y."/>
        </authorList>
    </citation>
    <scope>NUCLEOTIDE SEQUENCE [LARGE SCALE GENOMIC DNA]</scope>
    <source>
        <strain evidence="2 3">ZY74</strain>
    </source>
</reference>
<comment type="caution">
    <text evidence="2">The sequence shown here is derived from an EMBL/GenBank/DDBJ whole genome shotgun (WGS) entry which is preliminary data.</text>
</comment>
<sequence length="233" mass="26428">MDKTGRIFRPKTTMGIKLTHMKRTGMILSAIAVSALLISSCRKEPLNDMTEEESRIYVTNYDEKADFTTYKTFSIVDSVAVISNRDSKKELTDYDVKLLGNLKASMQARGYTLVDKSAKPDLALNVSRINTTQSSISYNPGYWTGWPGYWDTGYWGYPGWDYWFPSYYTVFRYNERSVAIDMVDLKNAPKDNNQLTAVWNAMLRGTGVWNSGNLDAMIKAIFDQSAYLKASGN</sequence>
<dbReference type="Gene3D" id="3.30.160.670">
    <property type="match status" value="1"/>
</dbReference>
<accession>A0A3N4PNY5</accession>
<keyword evidence="3" id="KW-1185">Reference proteome</keyword>
<evidence type="ECO:0000313" key="2">
    <source>
        <dbReference type="EMBL" id="RPE09328.1"/>
    </source>
</evidence>
<protein>
    <submittedName>
        <fullName evidence="2">DUF4136 domain-containing protein</fullName>
    </submittedName>
</protein>
<organism evidence="2 3">
    <name type="scientific">Chitinophaga lutea</name>
    <dbReference type="NCBI Taxonomy" id="2488634"/>
    <lineage>
        <taxon>Bacteria</taxon>
        <taxon>Pseudomonadati</taxon>
        <taxon>Bacteroidota</taxon>
        <taxon>Chitinophagia</taxon>
        <taxon>Chitinophagales</taxon>
        <taxon>Chitinophagaceae</taxon>
        <taxon>Chitinophaga</taxon>
    </lineage>
</organism>
<dbReference type="EMBL" id="RPDH01000002">
    <property type="protein sequence ID" value="RPE09328.1"/>
    <property type="molecule type" value="Genomic_DNA"/>
</dbReference>
<evidence type="ECO:0000259" key="1">
    <source>
        <dbReference type="Pfam" id="PF13590"/>
    </source>
</evidence>